<gene>
    <name evidence="2" type="ORF">TM49_12975</name>
</gene>
<dbReference type="EMBL" id="CP010803">
    <property type="protein sequence ID" value="AJY46379.1"/>
    <property type="molecule type" value="Genomic_DNA"/>
</dbReference>
<dbReference type="KEGG" id="mey:TM49_12975"/>
<accession>A0A0D5LQA7</accession>
<reference evidence="2 3" key="1">
    <citation type="journal article" date="2015" name="Genome Announc.">
        <title>Complete genome sequence of Martelella endophytica YC6887, which has antifungal activity associated with a halophyte.</title>
        <authorList>
            <person name="Khan A."/>
            <person name="Khan H."/>
            <person name="Chung E.J."/>
            <person name="Hossain M.T."/>
            <person name="Chung Y.R."/>
        </authorList>
    </citation>
    <scope>NUCLEOTIDE SEQUENCE [LARGE SCALE GENOMIC DNA]</scope>
    <source>
        <strain evidence="2">YC6887</strain>
    </source>
</reference>
<dbReference type="PATRIC" id="fig|1486262.3.peg.2682"/>
<evidence type="ECO:0000256" key="1">
    <source>
        <dbReference type="SAM" id="MobiDB-lite"/>
    </source>
</evidence>
<keyword evidence="3" id="KW-1185">Reference proteome</keyword>
<sequence>MLSACSTSKPEPEPAPALPVTPGMNLTAMMRLCPQAMLDDDDTFNRVYSPAGAEKPENLVYQTSLTDFSRACTVAPTQDGLLVQLSVAGRLVGGPKARPGVYKVPVRVEVVSGSTALYDQVITKEVTLPADGLSTQFLFEASNIPVPVTAGENTRVRVGIAK</sequence>
<feature type="region of interest" description="Disordered" evidence="1">
    <location>
        <begin position="1"/>
        <end position="20"/>
    </location>
</feature>
<dbReference type="AlphaFoldDB" id="A0A0D5LQA7"/>
<evidence type="ECO:0000313" key="2">
    <source>
        <dbReference type="EMBL" id="AJY46379.1"/>
    </source>
</evidence>
<proteinExistence type="predicted"/>
<name>A0A0D5LQA7_MAREN</name>
<dbReference type="Proteomes" id="UP000032611">
    <property type="component" value="Chromosome"/>
</dbReference>
<protein>
    <recommendedName>
        <fullName evidence="4">Lipoprotein</fullName>
    </recommendedName>
</protein>
<dbReference type="HOGENOM" id="CLU_1633417_0_0_5"/>
<evidence type="ECO:0008006" key="4">
    <source>
        <dbReference type="Google" id="ProtNLM"/>
    </source>
</evidence>
<organism evidence="2 3">
    <name type="scientific">Martelella endophytica</name>
    <dbReference type="NCBI Taxonomy" id="1486262"/>
    <lineage>
        <taxon>Bacteria</taxon>
        <taxon>Pseudomonadati</taxon>
        <taxon>Pseudomonadota</taxon>
        <taxon>Alphaproteobacteria</taxon>
        <taxon>Hyphomicrobiales</taxon>
        <taxon>Aurantimonadaceae</taxon>
        <taxon>Martelella</taxon>
    </lineage>
</organism>
<evidence type="ECO:0000313" key="3">
    <source>
        <dbReference type="Proteomes" id="UP000032611"/>
    </source>
</evidence>
<dbReference type="STRING" id="1486262.TM49_12975"/>